<dbReference type="CDD" id="cd03293">
    <property type="entry name" value="ABC_NrtD_SsuB_transporters"/>
    <property type="match status" value="1"/>
</dbReference>
<comment type="caution">
    <text evidence="6">The sequence shown here is derived from an EMBL/GenBank/DDBJ whole genome shotgun (WGS) entry which is preliminary data.</text>
</comment>
<dbReference type="Proteomes" id="UP001597040">
    <property type="component" value="Unassembled WGS sequence"/>
</dbReference>
<evidence type="ECO:0000256" key="2">
    <source>
        <dbReference type="ARBA" id="ARBA00022741"/>
    </source>
</evidence>
<keyword evidence="7" id="KW-1185">Reference proteome</keyword>
<evidence type="ECO:0000256" key="1">
    <source>
        <dbReference type="ARBA" id="ARBA00022448"/>
    </source>
</evidence>
<keyword evidence="4" id="KW-1278">Translocase</keyword>
<gene>
    <name evidence="6" type="ORF">ACFQ3N_13645</name>
</gene>
<dbReference type="InterPro" id="IPR003593">
    <property type="entry name" value="AAA+_ATPase"/>
</dbReference>
<dbReference type="InterPro" id="IPR027417">
    <property type="entry name" value="P-loop_NTPase"/>
</dbReference>
<name>A0ABW3LQA6_9BACI</name>
<dbReference type="SMART" id="SM00382">
    <property type="entry name" value="AAA"/>
    <property type="match status" value="1"/>
</dbReference>
<dbReference type="GO" id="GO:0005524">
    <property type="term" value="F:ATP binding"/>
    <property type="evidence" value="ECO:0007669"/>
    <property type="project" value="UniProtKB-KW"/>
</dbReference>
<evidence type="ECO:0000313" key="6">
    <source>
        <dbReference type="EMBL" id="MFD1039429.1"/>
    </source>
</evidence>
<dbReference type="PANTHER" id="PTHR42788:SF13">
    <property type="entry name" value="ALIPHATIC SULFONATES IMPORT ATP-BINDING PROTEIN SSUB"/>
    <property type="match status" value="1"/>
</dbReference>
<dbReference type="PROSITE" id="PS50893">
    <property type="entry name" value="ABC_TRANSPORTER_2"/>
    <property type="match status" value="1"/>
</dbReference>
<sequence>MTLLEKTVEKTPCIVLNNVNKIYKTREGEDLHAVKDISLTVQDGEFLSVVGPSGCGKSTLLTLLCGLLDATSGDVLVEGEPLKGPRRDLGIVFQQPLLLPWLRVLDNVLMPIDVQSRDRSQYKNRAMDLLDLVGLKGFENRYPGELSGGMQQRVSIVRALIHDPSILLMDEPFSALDAMTREEMSAELQRIWQETGKTILFITHSISEAVFLSDRVAVMTPRPGRISQVVEVDLPRPRPLEIMNTDKFGVYAKQIRKVIEK</sequence>
<dbReference type="InterPro" id="IPR050166">
    <property type="entry name" value="ABC_transporter_ATP-bind"/>
</dbReference>
<evidence type="ECO:0000256" key="3">
    <source>
        <dbReference type="ARBA" id="ARBA00022840"/>
    </source>
</evidence>
<proteinExistence type="predicted"/>
<feature type="domain" description="ABC transporter" evidence="5">
    <location>
        <begin position="14"/>
        <end position="242"/>
    </location>
</feature>
<keyword evidence="2" id="KW-0547">Nucleotide-binding</keyword>
<dbReference type="RefSeq" id="WP_390363087.1">
    <property type="nucleotide sequence ID" value="NZ_JBHTKJ010000035.1"/>
</dbReference>
<evidence type="ECO:0000256" key="4">
    <source>
        <dbReference type="ARBA" id="ARBA00022967"/>
    </source>
</evidence>
<dbReference type="PANTHER" id="PTHR42788">
    <property type="entry name" value="TAURINE IMPORT ATP-BINDING PROTEIN-RELATED"/>
    <property type="match status" value="1"/>
</dbReference>
<dbReference type="EMBL" id="JBHTKJ010000035">
    <property type="protein sequence ID" value="MFD1039429.1"/>
    <property type="molecule type" value="Genomic_DNA"/>
</dbReference>
<keyword evidence="1" id="KW-0813">Transport</keyword>
<dbReference type="PROSITE" id="PS00211">
    <property type="entry name" value="ABC_TRANSPORTER_1"/>
    <property type="match status" value="1"/>
</dbReference>
<reference evidence="7" key="1">
    <citation type="journal article" date="2019" name="Int. J. Syst. Evol. Microbiol.">
        <title>The Global Catalogue of Microorganisms (GCM) 10K type strain sequencing project: providing services to taxonomists for standard genome sequencing and annotation.</title>
        <authorList>
            <consortium name="The Broad Institute Genomics Platform"/>
            <consortium name="The Broad Institute Genome Sequencing Center for Infectious Disease"/>
            <person name="Wu L."/>
            <person name="Ma J."/>
        </authorList>
    </citation>
    <scope>NUCLEOTIDE SEQUENCE [LARGE SCALE GENOMIC DNA]</scope>
    <source>
        <strain evidence="7">CCUG 56754</strain>
    </source>
</reference>
<dbReference type="InterPro" id="IPR003439">
    <property type="entry name" value="ABC_transporter-like_ATP-bd"/>
</dbReference>
<dbReference type="Pfam" id="PF00005">
    <property type="entry name" value="ABC_tran"/>
    <property type="match status" value="1"/>
</dbReference>
<dbReference type="SUPFAM" id="SSF52540">
    <property type="entry name" value="P-loop containing nucleoside triphosphate hydrolases"/>
    <property type="match status" value="1"/>
</dbReference>
<dbReference type="InterPro" id="IPR017871">
    <property type="entry name" value="ABC_transporter-like_CS"/>
</dbReference>
<dbReference type="Gene3D" id="3.40.50.300">
    <property type="entry name" value="P-loop containing nucleotide triphosphate hydrolases"/>
    <property type="match status" value="1"/>
</dbReference>
<organism evidence="6 7">
    <name type="scientific">Virgibacillus byunsanensis</name>
    <dbReference type="NCBI Taxonomy" id="570945"/>
    <lineage>
        <taxon>Bacteria</taxon>
        <taxon>Bacillati</taxon>
        <taxon>Bacillota</taxon>
        <taxon>Bacilli</taxon>
        <taxon>Bacillales</taxon>
        <taxon>Bacillaceae</taxon>
        <taxon>Virgibacillus</taxon>
    </lineage>
</organism>
<keyword evidence="3 6" id="KW-0067">ATP-binding</keyword>
<protein>
    <submittedName>
        <fullName evidence="6">ABC transporter ATP-binding protein</fullName>
    </submittedName>
</protein>
<accession>A0ABW3LQA6</accession>
<evidence type="ECO:0000259" key="5">
    <source>
        <dbReference type="PROSITE" id="PS50893"/>
    </source>
</evidence>
<evidence type="ECO:0000313" key="7">
    <source>
        <dbReference type="Proteomes" id="UP001597040"/>
    </source>
</evidence>